<keyword evidence="4 6" id="KW-1133">Transmembrane helix</keyword>
<keyword evidence="3 6" id="KW-0812">Transmembrane</keyword>
<evidence type="ECO:0000256" key="2">
    <source>
        <dbReference type="ARBA" id="ARBA00010199"/>
    </source>
</evidence>
<feature type="transmembrane region" description="Helical" evidence="6">
    <location>
        <begin position="176"/>
        <end position="199"/>
    </location>
</feature>
<dbReference type="RefSeq" id="WP_386722582.1">
    <property type="nucleotide sequence ID" value="NZ_JBHRSZ010000007.1"/>
</dbReference>
<feature type="transmembrane region" description="Helical" evidence="6">
    <location>
        <begin position="324"/>
        <end position="348"/>
    </location>
</feature>
<feature type="transmembrane region" description="Helical" evidence="6">
    <location>
        <begin position="281"/>
        <end position="303"/>
    </location>
</feature>
<dbReference type="NCBIfam" id="TIGR00797">
    <property type="entry name" value="matE"/>
    <property type="match status" value="1"/>
</dbReference>
<dbReference type="Pfam" id="PF01554">
    <property type="entry name" value="MatE"/>
    <property type="match status" value="3"/>
</dbReference>
<evidence type="ECO:0000313" key="8">
    <source>
        <dbReference type="Proteomes" id="UP001595476"/>
    </source>
</evidence>
<proteinExistence type="inferred from homology"/>
<feature type="transmembrane region" description="Helical" evidence="6">
    <location>
        <begin position="205"/>
        <end position="229"/>
    </location>
</feature>
<dbReference type="PANTHER" id="PTHR42893">
    <property type="entry name" value="PROTEIN DETOXIFICATION 44, CHLOROPLASTIC-RELATED"/>
    <property type="match status" value="1"/>
</dbReference>
<dbReference type="Proteomes" id="UP001595476">
    <property type="component" value="Unassembled WGS sequence"/>
</dbReference>
<dbReference type="CDD" id="cd13136">
    <property type="entry name" value="MATE_DinF_like"/>
    <property type="match status" value="1"/>
</dbReference>
<reference evidence="8" key="1">
    <citation type="journal article" date="2019" name="Int. J. Syst. Evol. Microbiol.">
        <title>The Global Catalogue of Microorganisms (GCM) 10K type strain sequencing project: providing services to taxonomists for standard genome sequencing and annotation.</title>
        <authorList>
            <consortium name="The Broad Institute Genomics Platform"/>
            <consortium name="The Broad Institute Genome Sequencing Center for Infectious Disease"/>
            <person name="Wu L."/>
            <person name="Ma J."/>
        </authorList>
    </citation>
    <scope>NUCLEOTIDE SEQUENCE [LARGE SCALE GENOMIC DNA]</scope>
    <source>
        <strain evidence="8">KCTC 52438</strain>
    </source>
</reference>
<feature type="transmembrane region" description="Helical" evidence="6">
    <location>
        <begin position="150"/>
        <end position="169"/>
    </location>
</feature>
<evidence type="ECO:0000256" key="1">
    <source>
        <dbReference type="ARBA" id="ARBA00004141"/>
    </source>
</evidence>
<dbReference type="InterPro" id="IPR044644">
    <property type="entry name" value="DinF-like"/>
</dbReference>
<dbReference type="PANTHER" id="PTHR42893:SF46">
    <property type="entry name" value="PROTEIN DETOXIFICATION 44, CHLOROPLASTIC"/>
    <property type="match status" value="1"/>
</dbReference>
<feature type="transmembrane region" description="Helical" evidence="6">
    <location>
        <begin position="368"/>
        <end position="389"/>
    </location>
</feature>
<feature type="transmembrane region" description="Helical" evidence="6">
    <location>
        <begin position="71"/>
        <end position="94"/>
    </location>
</feature>
<evidence type="ECO:0000256" key="3">
    <source>
        <dbReference type="ARBA" id="ARBA00022692"/>
    </source>
</evidence>
<feature type="transmembrane region" description="Helical" evidence="6">
    <location>
        <begin position="401"/>
        <end position="422"/>
    </location>
</feature>
<keyword evidence="8" id="KW-1185">Reference proteome</keyword>
<dbReference type="InterPro" id="IPR002528">
    <property type="entry name" value="MATE_fam"/>
</dbReference>
<keyword evidence="5 6" id="KW-0472">Membrane</keyword>
<protein>
    <submittedName>
        <fullName evidence="7">MATE family efflux transporter</fullName>
    </submittedName>
</protein>
<evidence type="ECO:0000256" key="6">
    <source>
        <dbReference type="SAM" id="Phobius"/>
    </source>
</evidence>
<organism evidence="7 8">
    <name type="scientific">Litoribrevibacter euphylliae</name>
    <dbReference type="NCBI Taxonomy" id="1834034"/>
    <lineage>
        <taxon>Bacteria</taxon>
        <taxon>Pseudomonadati</taxon>
        <taxon>Pseudomonadota</taxon>
        <taxon>Gammaproteobacteria</taxon>
        <taxon>Oceanospirillales</taxon>
        <taxon>Oceanospirillaceae</taxon>
        <taxon>Litoribrevibacter</taxon>
    </lineage>
</organism>
<evidence type="ECO:0000256" key="5">
    <source>
        <dbReference type="ARBA" id="ARBA00023136"/>
    </source>
</evidence>
<feature type="transmembrane region" description="Helical" evidence="6">
    <location>
        <begin position="256"/>
        <end position="275"/>
    </location>
</feature>
<sequence>MMLSNITVPLLGLVDTAVLGHLDNASYLAGVALANTLFTSVFWLFGFLRMGTCGMTAQAVGSRDASRILELLRSGIWFAMVMGITLILFSPLWLDLGLQLLAGDPSNNHALSNSFNQEQSLNQDLSLNQNPLLTQNQSLILAQAHLYAEWRVLGAPFVMMNYCLIGWFVGRQNTRVPLMMLITANLINILLDVILVVYLEMGVTGVAIATLVADVATVILGGLFVLLYYRQELHQLHHWLPNWPVIQEMVRVNRYIFIRTGTLLFTFALFTSQGARLGEDYLAANAVLLTFLLLISSSLDGFAHGAEALVGEACGQKNHQQVNRVIRVSLLWSAISAVFLVLAFGVGGQLLISTLTDLDTIRSLASQYLPWLIAMPVIGVWCYTFDGVFIGATKVRDMQNVMLFSSFLIFIPLLGLNHWFLISNESVDERLANHGLWLAMMLFMFCRSTGMGLICWRYSTRQSWLSH</sequence>
<name>A0ABV7HFL8_9GAMM</name>
<comment type="subcellular location">
    <subcellularLocation>
        <location evidence="1">Membrane</location>
        <topology evidence="1">Multi-pass membrane protein</topology>
    </subcellularLocation>
</comment>
<dbReference type="EMBL" id="JBHRSZ010000007">
    <property type="protein sequence ID" value="MFC3152655.1"/>
    <property type="molecule type" value="Genomic_DNA"/>
</dbReference>
<feature type="transmembrane region" description="Helical" evidence="6">
    <location>
        <begin position="26"/>
        <end position="50"/>
    </location>
</feature>
<evidence type="ECO:0000313" key="7">
    <source>
        <dbReference type="EMBL" id="MFC3152655.1"/>
    </source>
</evidence>
<accession>A0ABV7HFL8</accession>
<feature type="transmembrane region" description="Helical" evidence="6">
    <location>
        <begin position="434"/>
        <end position="456"/>
    </location>
</feature>
<gene>
    <name evidence="7" type="ORF">ACFOEK_16585</name>
</gene>
<comment type="caution">
    <text evidence="7">The sequence shown here is derived from an EMBL/GenBank/DDBJ whole genome shotgun (WGS) entry which is preliminary data.</text>
</comment>
<evidence type="ECO:0000256" key="4">
    <source>
        <dbReference type="ARBA" id="ARBA00022989"/>
    </source>
</evidence>
<comment type="similarity">
    <text evidence="2">Belongs to the multi antimicrobial extrusion (MATE) (TC 2.A.66.1) family.</text>
</comment>